<dbReference type="OrthoDB" id="2237273at2"/>
<dbReference type="AlphaFoldDB" id="A0A7X3KBE3"/>
<name>A0A7X3KBE3_9STRE</name>
<keyword evidence="1" id="KW-1133">Transmembrane helix</keyword>
<evidence type="ECO:0000313" key="2">
    <source>
        <dbReference type="EMBL" id="MVX58556.1"/>
    </source>
</evidence>
<protein>
    <submittedName>
        <fullName evidence="2">DUF3165 family protein</fullName>
    </submittedName>
</protein>
<keyword evidence="1" id="KW-0812">Transmembrane</keyword>
<proteinExistence type="predicted"/>
<evidence type="ECO:0000256" key="1">
    <source>
        <dbReference type="SAM" id="Phobius"/>
    </source>
</evidence>
<comment type="caution">
    <text evidence="2">The sequence shown here is derived from an EMBL/GenBank/DDBJ whole genome shotgun (WGS) entry which is preliminary data.</text>
</comment>
<gene>
    <name evidence="2" type="ORF">E5983_02680</name>
</gene>
<accession>A0A7X3KBE3</accession>
<dbReference type="RefSeq" id="WP_160332377.1">
    <property type="nucleotide sequence ID" value="NZ_WSRS01000014.1"/>
</dbReference>
<evidence type="ECO:0000313" key="3">
    <source>
        <dbReference type="Proteomes" id="UP000461595"/>
    </source>
</evidence>
<organism evidence="2 3">
    <name type="scientific">Streptococcus danieliae</name>
    <dbReference type="NCBI Taxonomy" id="747656"/>
    <lineage>
        <taxon>Bacteria</taxon>
        <taxon>Bacillati</taxon>
        <taxon>Bacillota</taxon>
        <taxon>Bacilli</taxon>
        <taxon>Lactobacillales</taxon>
        <taxon>Streptococcaceae</taxon>
        <taxon>Streptococcus</taxon>
    </lineage>
</organism>
<dbReference type="EMBL" id="WSRS01000014">
    <property type="protein sequence ID" value="MVX58556.1"/>
    <property type="molecule type" value="Genomic_DNA"/>
</dbReference>
<keyword evidence="1" id="KW-0472">Membrane</keyword>
<feature type="transmembrane region" description="Helical" evidence="1">
    <location>
        <begin position="56"/>
        <end position="73"/>
    </location>
</feature>
<feature type="transmembrane region" description="Helical" evidence="1">
    <location>
        <begin position="29"/>
        <end position="50"/>
    </location>
</feature>
<dbReference type="InterPro" id="IPR021506">
    <property type="entry name" value="DUF3165"/>
</dbReference>
<sequence>MLYIIIIILILLFYIFVAPSTIKGTFNIVSLVLFGVLLMILLGVGIVQFFRIPRAIFVWAGMLALAYFSLKDLRRLQIKDGGKPPIPIPKINWDKVFPRNSK</sequence>
<reference evidence="2 3" key="1">
    <citation type="submission" date="2019-12" db="EMBL/GenBank/DDBJ databases">
        <title>Microbes associate with the intestines of laboratory mice.</title>
        <authorList>
            <person name="Navarre W."/>
            <person name="Wong E."/>
        </authorList>
    </citation>
    <scope>NUCLEOTIDE SEQUENCE [LARGE SCALE GENOMIC DNA]</scope>
    <source>
        <strain evidence="2 3">NM51_B2-22</strain>
    </source>
</reference>
<dbReference type="Pfam" id="PF11364">
    <property type="entry name" value="DUF3165"/>
    <property type="match status" value="1"/>
</dbReference>
<dbReference type="Proteomes" id="UP000461595">
    <property type="component" value="Unassembled WGS sequence"/>
</dbReference>
<feature type="transmembrane region" description="Helical" evidence="1">
    <location>
        <begin position="6"/>
        <end position="22"/>
    </location>
</feature>